<protein>
    <recommendedName>
        <fullName evidence="5">SAP domain-containing protein</fullName>
    </recommendedName>
</protein>
<dbReference type="InterPro" id="IPR003034">
    <property type="entry name" value="SAP_dom"/>
</dbReference>
<keyword evidence="1" id="KW-0863">Zinc-finger</keyword>
<dbReference type="InterPro" id="IPR040648">
    <property type="entry name" value="HMGXB3_CxC4"/>
</dbReference>
<keyword evidence="1" id="KW-0862">Zinc</keyword>
<dbReference type="PROSITE" id="PS00028">
    <property type="entry name" value="ZINC_FINGER_C2H2_1"/>
    <property type="match status" value="1"/>
</dbReference>
<gene>
    <name evidence="4" type="primary">Nfu_g_1_006757</name>
</gene>
<reference evidence="4" key="2">
    <citation type="submission" date="2016-06" db="EMBL/GenBank/DDBJ databases">
        <title>The genome of a short-lived fish provides insights into sex chromosome evolution and the genetic control of aging.</title>
        <authorList>
            <person name="Reichwald K."/>
            <person name="Felder M."/>
            <person name="Petzold A."/>
            <person name="Koch P."/>
            <person name="Groth M."/>
            <person name="Platzer M."/>
        </authorList>
    </citation>
    <scope>NUCLEOTIDE SEQUENCE</scope>
    <source>
        <tissue evidence="4">Brain</tissue>
    </source>
</reference>
<reference evidence="4" key="1">
    <citation type="submission" date="2016-05" db="EMBL/GenBank/DDBJ databases">
        <authorList>
            <person name="Lavstsen T."/>
            <person name="Jespersen J.S."/>
        </authorList>
    </citation>
    <scope>NUCLEOTIDE SEQUENCE</scope>
    <source>
        <tissue evidence="4">Brain</tissue>
    </source>
</reference>
<feature type="domain" description="C2H2-type" evidence="2">
    <location>
        <begin position="95"/>
        <end position="118"/>
    </location>
</feature>
<dbReference type="PANTHER" id="PTHR17609:SF3">
    <property type="entry name" value="SAP DOMAIN-CONTAINING PROTEIN"/>
    <property type="match status" value="1"/>
</dbReference>
<dbReference type="AlphaFoldDB" id="A0A1A8QA31"/>
<dbReference type="PANTHER" id="PTHR17609">
    <property type="entry name" value="HMG DOMAIN-CONTAINING PROTEIN 3"/>
    <property type="match status" value="1"/>
</dbReference>
<dbReference type="EMBL" id="HAEH01010571">
    <property type="protein sequence ID" value="SBR90054.1"/>
    <property type="molecule type" value="Transcribed_RNA"/>
</dbReference>
<evidence type="ECO:0000259" key="2">
    <source>
        <dbReference type="PROSITE" id="PS50157"/>
    </source>
</evidence>
<name>A0A1A8QA31_9TELE</name>
<proteinExistence type="predicted"/>
<dbReference type="PROSITE" id="PS50800">
    <property type="entry name" value="SAP"/>
    <property type="match status" value="1"/>
</dbReference>
<dbReference type="PROSITE" id="PS50157">
    <property type="entry name" value="ZINC_FINGER_C2H2_2"/>
    <property type="match status" value="1"/>
</dbReference>
<evidence type="ECO:0000259" key="3">
    <source>
        <dbReference type="PROSITE" id="PS50800"/>
    </source>
</evidence>
<evidence type="ECO:0000313" key="4">
    <source>
        <dbReference type="EMBL" id="SBR90054.1"/>
    </source>
</evidence>
<dbReference type="InterPro" id="IPR013087">
    <property type="entry name" value="Znf_C2H2_type"/>
</dbReference>
<organism evidence="4">
    <name type="scientific">Nothobranchius rachovii</name>
    <name type="common">bluefin notho</name>
    <dbReference type="NCBI Taxonomy" id="451742"/>
    <lineage>
        <taxon>Eukaryota</taxon>
        <taxon>Metazoa</taxon>
        <taxon>Chordata</taxon>
        <taxon>Craniata</taxon>
        <taxon>Vertebrata</taxon>
        <taxon>Euteleostomi</taxon>
        <taxon>Actinopterygii</taxon>
        <taxon>Neopterygii</taxon>
        <taxon>Teleostei</taxon>
        <taxon>Neoteleostei</taxon>
        <taxon>Acanthomorphata</taxon>
        <taxon>Ovalentaria</taxon>
        <taxon>Atherinomorphae</taxon>
        <taxon>Cyprinodontiformes</taxon>
        <taxon>Nothobranchiidae</taxon>
        <taxon>Nothobranchius</taxon>
    </lineage>
</organism>
<evidence type="ECO:0008006" key="5">
    <source>
        <dbReference type="Google" id="ProtNLM"/>
    </source>
</evidence>
<dbReference type="GO" id="GO:0008270">
    <property type="term" value="F:zinc ion binding"/>
    <property type="evidence" value="ECO:0007669"/>
    <property type="project" value="UniProtKB-KW"/>
</dbReference>
<evidence type="ECO:0000256" key="1">
    <source>
        <dbReference type="PROSITE-ProRule" id="PRU00042"/>
    </source>
</evidence>
<dbReference type="InterPro" id="IPR039598">
    <property type="entry name" value="HMGXB3"/>
</dbReference>
<dbReference type="Pfam" id="PF18717">
    <property type="entry name" value="CxC4"/>
    <property type="match status" value="1"/>
</dbReference>
<feature type="domain" description="SAP" evidence="3">
    <location>
        <begin position="786"/>
        <end position="820"/>
    </location>
</feature>
<keyword evidence="1" id="KW-0479">Metal-binding</keyword>
<accession>A0A1A8QA31</accession>
<sequence length="1033" mass="116313">MLTLANVEEKSRRLKLWEMENTQSQRKLHVSICNAQRGESLKPRSKDDKYRCPLCSYAAEESYKVEMHIANTAMVLHNEFCIFKCCLPCARKPHFHCPYCLLTFARRDRFVSHLVSHTMTINLPSSCASAELPVQPPTAMNQAASTAWLIIQAAEINNQAAIAAQQFFQTATLTQLPTQTYTQTQLPVQAAATNSQAAKVAQLPIQTEAETQLLVQAATAVQLPHQPAATNSLAATEAQSPVQLKKASSRSKDIITCEICNLRLKKKNARLHLKRKHQENADPVASYHHLRSQCVDAKRGVFAVEKSFNGPPEPVHVIKYTSSLGHRLECELDRCNANAQFANRIGIQRFECEHIQSLPFCPCATELEGCLSESSLDVLVENFLFSQQRKEDLLKKQQEATKNDAPLSVLLTVGGTETTFHVSVFEPKTTFVSGRVIVTHDSKTSTWHCPCIDGKFSCTHKATAKWHLFEKMPKMFETAKIPKEDFTCDEAEDIGSITDDEAAERMIKYLISHKKIPAQLPETLVTSSRDAKALSGFPKHLIPSEAACTECGQHALGEPQLISATAKILTLSGLVTGISTYRKTCLNCDMVYRYQDWQDGVHNFDDHLLLSIHLCLLLRNALQTHTSVRRIIEIIELTERESFPNKDRILQAYLSFEGLTDHDYLYACDSCGYHPAVVVMGVHNEGVSSLPVSEIPNPPQNYNGEVNAHSFWEAVTMEVISHGLYPPGCRNPFVVEPTYHNWSPWIGPQTRHSDILLNTESEKVCMPDLSGGVDQYLTKEQLADEVLSLKLSEIKNLCKKCGIEGRGSKMDLVRRLRDEMDSRAIYNQVFKKVRGASGGWAVITCPCGVVYSLKFNLRAERPSDFADLLLSWKIFPNITVYDNASGLVSHINERCPQDTPFTIHEGTLLDHTAENIRLAAEHNLKVNLPWLKRRKQPEDVGGHPVTGSVEHYCLRDNFHQSNNKQNSDILRHIEIVPELAETLSSQCAEQLFADMRKNNYFLNRLTLSAHMFLQRNIMHNYNVRKNTRAKEYI</sequence>
<dbReference type="SMART" id="SM00355">
    <property type="entry name" value="ZnF_C2H2"/>
    <property type="match status" value="3"/>
</dbReference>